<dbReference type="InterPro" id="IPR027417">
    <property type="entry name" value="P-loop_NTPase"/>
</dbReference>
<evidence type="ECO:0000259" key="8">
    <source>
        <dbReference type="Pfam" id="PF02492"/>
    </source>
</evidence>
<evidence type="ECO:0000256" key="5">
    <source>
        <dbReference type="ARBA" id="ARBA00022801"/>
    </source>
</evidence>
<keyword evidence="5" id="KW-0378">Hydrolase</keyword>
<dbReference type="GO" id="GO:0051604">
    <property type="term" value="P:protein maturation"/>
    <property type="evidence" value="ECO:0007669"/>
    <property type="project" value="InterPro"/>
</dbReference>
<evidence type="ECO:0000256" key="6">
    <source>
        <dbReference type="ARBA" id="ARBA00022833"/>
    </source>
</evidence>
<evidence type="ECO:0000256" key="7">
    <source>
        <dbReference type="ARBA" id="ARBA00023134"/>
    </source>
</evidence>
<evidence type="ECO:0000256" key="1">
    <source>
        <dbReference type="ARBA" id="ARBA00006211"/>
    </source>
</evidence>
<dbReference type="AlphaFoldDB" id="A0A8J8B1F5"/>
<name>A0A8J8B1F5_9FIRM</name>
<keyword evidence="7" id="KW-0342">GTP-binding</keyword>
<comment type="caution">
    <text evidence="9">The sequence shown here is derived from an EMBL/GenBank/DDBJ whole genome shotgun (WGS) entry which is preliminary data.</text>
</comment>
<dbReference type="InterPro" id="IPR004392">
    <property type="entry name" value="Hyd_mat_HypB"/>
</dbReference>
<dbReference type="GO" id="GO:0003924">
    <property type="term" value="F:GTPase activity"/>
    <property type="evidence" value="ECO:0007669"/>
    <property type="project" value="InterPro"/>
</dbReference>
<feature type="domain" description="CobW/HypB/UreG nucleotide-binding" evidence="8">
    <location>
        <begin position="35"/>
        <end position="195"/>
    </location>
</feature>
<evidence type="ECO:0000313" key="9">
    <source>
        <dbReference type="EMBL" id="MBR0597611.1"/>
    </source>
</evidence>
<dbReference type="Gene3D" id="3.40.50.300">
    <property type="entry name" value="P-loop containing nucleotide triphosphate hydrolases"/>
    <property type="match status" value="1"/>
</dbReference>
<keyword evidence="6" id="KW-0862">Zinc</keyword>
<reference evidence="9" key="1">
    <citation type="submission" date="2021-04" db="EMBL/GenBank/DDBJ databases">
        <title>Sinoanaerobacter chloroacetimidivorans sp. nov., an obligate anaerobic bacterium isolated from anaerobic sludge.</title>
        <authorList>
            <person name="Bao Y."/>
        </authorList>
    </citation>
    <scope>NUCLEOTIDE SEQUENCE</scope>
    <source>
        <strain evidence="9">BAD-6</strain>
    </source>
</reference>
<evidence type="ECO:0000256" key="3">
    <source>
        <dbReference type="ARBA" id="ARBA00022723"/>
    </source>
</evidence>
<evidence type="ECO:0000256" key="2">
    <source>
        <dbReference type="ARBA" id="ARBA00022596"/>
    </source>
</evidence>
<accession>A0A8J8B1F5</accession>
<organism evidence="9 10">
    <name type="scientific">Sinanaerobacter chloroacetimidivorans</name>
    <dbReference type="NCBI Taxonomy" id="2818044"/>
    <lineage>
        <taxon>Bacteria</taxon>
        <taxon>Bacillati</taxon>
        <taxon>Bacillota</taxon>
        <taxon>Clostridia</taxon>
        <taxon>Peptostreptococcales</taxon>
        <taxon>Anaerovoracaceae</taxon>
        <taxon>Sinanaerobacter</taxon>
    </lineage>
</organism>
<keyword evidence="2" id="KW-0533">Nickel</keyword>
<dbReference type="GO" id="GO:0016151">
    <property type="term" value="F:nickel cation binding"/>
    <property type="evidence" value="ECO:0007669"/>
    <property type="project" value="InterPro"/>
</dbReference>
<keyword evidence="10" id="KW-1185">Reference proteome</keyword>
<sequence>MHDVLKVNVMENIHDENDHIAAHLNEDLTEQGIYVINVMGAPGVGKTTTLKNIIKNLKNRKPYVIEGDIESDIDTKDLRGLGIDTFQINTFGACHLDAPLVHNSVQNMKFDEKGVLFIENIGNLVCPAEFSIGEHCKMLISTVTEGSDKPYKYPLAFEKADIIILNKVDLLPYLDFDEDFFMKGVRALNKEVPVFKVSGKTGEGFTEVAAWIEKKAEEAKAIEHHHHHHHHE</sequence>
<dbReference type="Pfam" id="PF02492">
    <property type="entry name" value="cobW"/>
    <property type="match status" value="1"/>
</dbReference>
<dbReference type="GO" id="GO:0008270">
    <property type="term" value="F:zinc ion binding"/>
    <property type="evidence" value="ECO:0007669"/>
    <property type="project" value="TreeGrafter"/>
</dbReference>
<reference evidence="9" key="2">
    <citation type="submission" date="2021-04" db="EMBL/GenBank/DDBJ databases">
        <authorList>
            <person name="Liu J."/>
        </authorList>
    </citation>
    <scope>NUCLEOTIDE SEQUENCE</scope>
    <source>
        <strain evidence="9">BAD-6</strain>
    </source>
</reference>
<proteinExistence type="inferred from homology"/>
<dbReference type="Proteomes" id="UP000675664">
    <property type="component" value="Unassembled WGS sequence"/>
</dbReference>
<dbReference type="InterPro" id="IPR003495">
    <property type="entry name" value="CobW/HypB/UreG_nucleotide-bd"/>
</dbReference>
<evidence type="ECO:0000256" key="4">
    <source>
        <dbReference type="ARBA" id="ARBA00022741"/>
    </source>
</evidence>
<dbReference type="PIRSF" id="PIRSF005624">
    <property type="entry name" value="Ni-bind_GTPase"/>
    <property type="match status" value="1"/>
</dbReference>
<dbReference type="GO" id="GO:0005525">
    <property type="term" value="F:GTP binding"/>
    <property type="evidence" value="ECO:0007669"/>
    <property type="project" value="UniProtKB-KW"/>
</dbReference>
<protein>
    <submittedName>
        <fullName evidence="9">Hydrogenase nickel incorporation protein HypB</fullName>
    </submittedName>
</protein>
<dbReference type="PANTHER" id="PTHR30134">
    <property type="entry name" value="HYDROGENASE PROTEIN ASSEMBLY PROTEIN, NICKEL CHAPERONE"/>
    <property type="match status" value="1"/>
</dbReference>
<dbReference type="SUPFAM" id="SSF52540">
    <property type="entry name" value="P-loop containing nucleoside triphosphate hydrolases"/>
    <property type="match status" value="1"/>
</dbReference>
<keyword evidence="3" id="KW-0479">Metal-binding</keyword>
<evidence type="ECO:0000313" key="10">
    <source>
        <dbReference type="Proteomes" id="UP000675664"/>
    </source>
</evidence>
<dbReference type="PANTHER" id="PTHR30134:SF2">
    <property type="entry name" value="HYDROGENASE MATURATION FACTOR HYPB"/>
    <property type="match status" value="1"/>
</dbReference>
<gene>
    <name evidence="9" type="primary">hypB</name>
    <name evidence="9" type="ORF">KCX82_06995</name>
</gene>
<dbReference type="NCBIfam" id="TIGR00073">
    <property type="entry name" value="hypB"/>
    <property type="match status" value="1"/>
</dbReference>
<comment type="similarity">
    <text evidence="1">Belongs to the SIMIBI class G3E GTPase family. HypB/HupM subfamily.</text>
</comment>
<keyword evidence="4" id="KW-0547">Nucleotide-binding</keyword>
<dbReference type="EMBL" id="JAGSND010000003">
    <property type="protein sequence ID" value="MBR0597611.1"/>
    <property type="molecule type" value="Genomic_DNA"/>
</dbReference>